<accession>A0A679IZ01</accession>
<evidence type="ECO:0000313" key="1">
    <source>
        <dbReference type="EMBL" id="CAA2101504.1"/>
    </source>
</evidence>
<protein>
    <recommendedName>
        <fullName evidence="2">Serine protease</fullName>
    </recommendedName>
</protein>
<dbReference type="InterPro" id="IPR009003">
    <property type="entry name" value="Peptidase_S1_PA"/>
</dbReference>
<name>A0A679IZ01_9HYPH</name>
<sequence>MNLDGVTNAKAEVFLRAFKYSEVLTAAMDIGASPTFSPLPGTAAHDDIVRARHGGEFDPKEKIAVGVLRRSGDRNRTSNLRLGLFVQHKKLLHHPVVEAAQRIAKGEAKVIVTGRVRRQVPARAKLCRPLLMGESIGHHRVTAGTLGFFGIDQDGKVGMISNNHVLAHTNRAKLGDIIVQPGRLDHGDVGNAAHRIAKLRAFVPIDFDPSASNFVDCAFASLDDPANCETRMVGQTDIDPDRWNLGDIEDLILDQSPVKKVGRTTRYTEGMVEAIDVDNVRVQMISGPRPRYAVFNRQVAISGTTKPFSKGGDSGSLICTAEGRPVALLFAGTETGGRNGFGITYANPIRSVLEALDIDLYTGAAGA</sequence>
<dbReference type="AlphaFoldDB" id="A0A679IZ01"/>
<gene>
    <name evidence="1" type="ORF">MBUL_01209</name>
</gene>
<proteinExistence type="predicted"/>
<reference evidence="1" key="1">
    <citation type="submission" date="2019-12" db="EMBL/GenBank/DDBJ databases">
        <authorList>
            <person name="Cremers G."/>
        </authorList>
    </citation>
    <scope>NUCLEOTIDE SEQUENCE</scope>
    <source>
        <strain evidence="1">Mbul1</strain>
    </source>
</reference>
<dbReference type="SUPFAM" id="SSF50494">
    <property type="entry name" value="Trypsin-like serine proteases"/>
    <property type="match status" value="1"/>
</dbReference>
<evidence type="ECO:0008006" key="2">
    <source>
        <dbReference type="Google" id="ProtNLM"/>
    </source>
</evidence>
<dbReference type="EMBL" id="LR743504">
    <property type="protein sequence ID" value="CAA2101504.1"/>
    <property type="molecule type" value="Genomic_DNA"/>
</dbReference>
<organism evidence="1">
    <name type="scientific">Methylobacterium bullatum</name>
    <dbReference type="NCBI Taxonomy" id="570505"/>
    <lineage>
        <taxon>Bacteria</taxon>
        <taxon>Pseudomonadati</taxon>
        <taxon>Pseudomonadota</taxon>
        <taxon>Alphaproteobacteria</taxon>
        <taxon>Hyphomicrobiales</taxon>
        <taxon>Methylobacteriaceae</taxon>
        <taxon>Methylobacterium</taxon>
    </lineage>
</organism>